<dbReference type="InParanoid" id="E3M774"/>
<sequence length="259" mass="30177">MDVVQLHLDESEISFMGSRVQENVTLIRCCSERGFGRSEPRFITENSDSRSIEKQYLRNIVFRKNVICDRFETNYRYNDNFLKESEKINARNLYVYKPFRPENIEPSEPSKTVAMWLKHMNPRFLRSVTVYMDDKNITLAGTENELKCLDTLHVLHRSDIDDNILMNLKALDIELEPANITVNGINHIVQKWVFEGVPIGSRFVYYVDEPGYEITDIVKNVSGVTSDGQNKVIIQILPDRFLKVWVDDSSVNIECFKKK</sequence>
<dbReference type="FunCoup" id="E3M774">
    <property type="interactions" value="478"/>
</dbReference>
<accession>E3M774</accession>
<reference evidence="1" key="1">
    <citation type="submission" date="2007-07" db="EMBL/GenBank/DDBJ databases">
        <title>PCAP assembly of the Caenorhabditis remanei genome.</title>
        <authorList>
            <consortium name="The Caenorhabditis remanei Sequencing Consortium"/>
            <person name="Wilson R.K."/>
        </authorList>
    </citation>
    <scope>NUCLEOTIDE SEQUENCE [LARGE SCALE GENOMIC DNA]</scope>
    <source>
        <strain evidence="1">PB4641</strain>
    </source>
</reference>
<keyword evidence="2" id="KW-1185">Reference proteome</keyword>
<organism evidence="2">
    <name type="scientific">Caenorhabditis remanei</name>
    <name type="common">Caenorhabditis vulgaris</name>
    <dbReference type="NCBI Taxonomy" id="31234"/>
    <lineage>
        <taxon>Eukaryota</taxon>
        <taxon>Metazoa</taxon>
        <taxon>Ecdysozoa</taxon>
        <taxon>Nematoda</taxon>
        <taxon>Chromadorea</taxon>
        <taxon>Rhabditida</taxon>
        <taxon>Rhabditina</taxon>
        <taxon>Rhabditomorpha</taxon>
        <taxon>Rhabditoidea</taxon>
        <taxon>Rhabditidae</taxon>
        <taxon>Peloderinae</taxon>
        <taxon>Caenorhabditis</taxon>
    </lineage>
</organism>
<dbReference type="OrthoDB" id="5807199at2759"/>
<proteinExistence type="predicted"/>
<gene>
    <name evidence="1" type="ORF">CRE_12668</name>
</gene>
<dbReference type="eggNOG" id="ENOG502TI4R">
    <property type="taxonomic scope" value="Eukaryota"/>
</dbReference>
<evidence type="ECO:0008006" key="3">
    <source>
        <dbReference type="Google" id="ProtNLM"/>
    </source>
</evidence>
<name>E3M774_CAERE</name>
<dbReference type="Proteomes" id="UP000008281">
    <property type="component" value="Unassembled WGS sequence"/>
</dbReference>
<dbReference type="OMA" id="FETNYRY"/>
<protein>
    <recommendedName>
        <fullName evidence="3">F-box associated domain-containing protein</fullName>
    </recommendedName>
</protein>
<evidence type="ECO:0000313" key="2">
    <source>
        <dbReference type="Proteomes" id="UP000008281"/>
    </source>
</evidence>
<dbReference type="AlphaFoldDB" id="E3M774"/>
<dbReference type="EMBL" id="DS268427">
    <property type="protein sequence ID" value="EFO93845.1"/>
    <property type="molecule type" value="Genomic_DNA"/>
</dbReference>
<evidence type="ECO:0000313" key="1">
    <source>
        <dbReference type="EMBL" id="EFO93845.1"/>
    </source>
</evidence>
<dbReference type="HOGENOM" id="CLU_1074567_0_0_1"/>